<dbReference type="NCBIfam" id="TIGR04183">
    <property type="entry name" value="Por_Secre_tail"/>
    <property type="match status" value="1"/>
</dbReference>
<name>A0ABP8L046_9BACT</name>
<dbReference type="EMBL" id="BAABHB010000019">
    <property type="protein sequence ID" value="GAA4419699.1"/>
    <property type="molecule type" value="Genomic_DNA"/>
</dbReference>
<dbReference type="RefSeq" id="WP_345271205.1">
    <property type="nucleotide sequence ID" value="NZ_BAABHB010000019.1"/>
</dbReference>
<dbReference type="Gene3D" id="2.60.40.3080">
    <property type="match status" value="1"/>
</dbReference>
<feature type="chain" id="PRO_5045393224" description="Por secretion system C-terminal sorting domain-containing protein" evidence="1">
    <location>
        <begin position="24"/>
        <end position="121"/>
    </location>
</feature>
<keyword evidence="1" id="KW-0732">Signal</keyword>
<feature type="signal peptide" evidence="1">
    <location>
        <begin position="1"/>
        <end position="23"/>
    </location>
</feature>
<proteinExistence type="predicted"/>
<dbReference type="InterPro" id="IPR026444">
    <property type="entry name" value="Secre_tail"/>
</dbReference>
<evidence type="ECO:0000256" key="1">
    <source>
        <dbReference type="SAM" id="SignalP"/>
    </source>
</evidence>
<comment type="caution">
    <text evidence="2">The sequence shown here is derived from an EMBL/GenBank/DDBJ whole genome shotgun (WGS) entry which is preliminary data.</text>
</comment>
<accession>A0ABP8L046</accession>
<sequence>MKKIIARVTIQLMLGLVAGTASFAQSTDNPTPDVVITSANQKLQLYVAPQTSTATIKLHDNVGHLLYINTANAAKGVRQTFDLTNLEAGTYRLSVVKDGQTVEKTVVVENVPAQKQVTLQA</sequence>
<protein>
    <recommendedName>
        <fullName evidence="4">Por secretion system C-terminal sorting domain-containing protein</fullName>
    </recommendedName>
</protein>
<evidence type="ECO:0008006" key="4">
    <source>
        <dbReference type="Google" id="ProtNLM"/>
    </source>
</evidence>
<keyword evidence="3" id="KW-1185">Reference proteome</keyword>
<organism evidence="2 3">
    <name type="scientific">Nibrella viscosa</name>
    <dbReference type="NCBI Taxonomy" id="1084524"/>
    <lineage>
        <taxon>Bacteria</taxon>
        <taxon>Pseudomonadati</taxon>
        <taxon>Bacteroidota</taxon>
        <taxon>Cytophagia</taxon>
        <taxon>Cytophagales</taxon>
        <taxon>Spirosomataceae</taxon>
        <taxon>Nibrella</taxon>
    </lineage>
</organism>
<evidence type="ECO:0000313" key="3">
    <source>
        <dbReference type="Proteomes" id="UP001500936"/>
    </source>
</evidence>
<gene>
    <name evidence="2" type="ORF">GCM10023187_54260</name>
</gene>
<dbReference type="Proteomes" id="UP001500936">
    <property type="component" value="Unassembled WGS sequence"/>
</dbReference>
<reference evidence="3" key="1">
    <citation type="journal article" date="2019" name="Int. J. Syst. Evol. Microbiol.">
        <title>The Global Catalogue of Microorganisms (GCM) 10K type strain sequencing project: providing services to taxonomists for standard genome sequencing and annotation.</title>
        <authorList>
            <consortium name="The Broad Institute Genomics Platform"/>
            <consortium name="The Broad Institute Genome Sequencing Center for Infectious Disease"/>
            <person name="Wu L."/>
            <person name="Ma J."/>
        </authorList>
    </citation>
    <scope>NUCLEOTIDE SEQUENCE [LARGE SCALE GENOMIC DNA]</scope>
    <source>
        <strain evidence="3">JCM 17925</strain>
    </source>
</reference>
<evidence type="ECO:0000313" key="2">
    <source>
        <dbReference type="EMBL" id="GAA4419699.1"/>
    </source>
</evidence>